<gene>
    <name evidence="1" type="ORF">PACLA_8A069406</name>
</gene>
<dbReference type="AlphaFoldDB" id="A0A7D9HHK5"/>
<organism evidence="1 2">
    <name type="scientific">Paramuricea clavata</name>
    <name type="common">Red gorgonian</name>
    <name type="synonym">Violescent sea-whip</name>
    <dbReference type="NCBI Taxonomy" id="317549"/>
    <lineage>
        <taxon>Eukaryota</taxon>
        <taxon>Metazoa</taxon>
        <taxon>Cnidaria</taxon>
        <taxon>Anthozoa</taxon>
        <taxon>Octocorallia</taxon>
        <taxon>Malacalcyonacea</taxon>
        <taxon>Plexauridae</taxon>
        <taxon>Paramuricea</taxon>
    </lineage>
</organism>
<dbReference type="EMBL" id="CACRXK020000432">
    <property type="protein sequence ID" value="CAB3981827.1"/>
    <property type="molecule type" value="Genomic_DNA"/>
</dbReference>
<name>A0A7D9HHK5_PARCT</name>
<evidence type="ECO:0000313" key="1">
    <source>
        <dbReference type="EMBL" id="CAB3981827.1"/>
    </source>
</evidence>
<dbReference type="Proteomes" id="UP001152795">
    <property type="component" value="Unassembled WGS sequence"/>
</dbReference>
<comment type="caution">
    <text evidence="1">The sequence shown here is derived from an EMBL/GenBank/DDBJ whole genome shotgun (WGS) entry which is preliminary data.</text>
</comment>
<accession>A0A7D9HHK5</accession>
<sequence length="98" mass="11690">MTALLILIERVRRSAIQSMLNSVSAEWQAHWVSLTWLPLTYSSNRKVEYKKREPNMTLVYDKMTRTYASRRYINKTSPTLQEINDKYPFLFDPQQVCK</sequence>
<proteinExistence type="predicted"/>
<reference evidence="1" key="1">
    <citation type="submission" date="2020-04" db="EMBL/GenBank/DDBJ databases">
        <authorList>
            <person name="Alioto T."/>
            <person name="Alioto T."/>
            <person name="Gomez Garrido J."/>
        </authorList>
    </citation>
    <scope>NUCLEOTIDE SEQUENCE</scope>
    <source>
        <strain evidence="1">A484AB</strain>
    </source>
</reference>
<evidence type="ECO:0000313" key="2">
    <source>
        <dbReference type="Proteomes" id="UP001152795"/>
    </source>
</evidence>
<keyword evidence="2" id="KW-1185">Reference proteome</keyword>
<protein>
    <submittedName>
        <fullName evidence="1">Uncharacterized protein</fullName>
    </submittedName>
</protein>